<dbReference type="GO" id="GO:0000160">
    <property type="term" value="P:phosphorelay signal transduction system"/>
    <property type="evidence" value="ECO:0007669"/>
    <property type="project" value="InterPro"/>
</dbReference>
<evidence type="ECO:0000256" key="2">
    <source>
        <dbReference type="PROSITE-ProRule" id="PRU00169"/>
    </source>
</evidence>
<dbReference type="RefSeq" id="WP_133880363.1">
    <property type="nucleotide sequence ID" value="NZ_MWIN01000012.1"/>
</dbReference>
<dbReference type="PANTHER" id="PTHR44591">
    <property type="entry name" value="STRESS RESPONSE REGULATOR PROTEIN 1"/>
    <property type="match status" value="1"/>
</dbReference>
<protein>
    <submittedName>
        <fullName evidence="4">Response regulator receiver domain-containing protein</fullName>
    </submittedName>
</protein>
<evidence type="ECO:0000259" key="3">
    <source>
        <dbReference type="PROSITE" id="PS50110"/>
    </source>
</evidence>
<evidence type="ECO:0000313" key="4">
    <source>
        <dbReference type="EMBL" id="TDU31804.1"/>
    </source>
</evidence>
<feature type="domain" description="Response regulatory" evidence="3">
    <location>
        <begin position="9"/>
        <end position="123"/>
    </location>
</feature>
<feature type="domain" description="Response regulatory" evidence="3">
    <location>
        <begin position="145"/>
        <end position="259"/>
    </location>
</feature>
<keyword evidence="1 2" id="KW-0597">Phosphoprotein</keyword>
<dbReference type="Gene3D" id="3.40.50.2300">
    <property type="match status" value="2"/>
</dbReference>
<evidence type="ECO:0000313" key="5">
    <source>
        <dbReference type="Proteomes" id="UP000295341"/>
    </source>
</evidence>
<dbReference type="InterPro" id="IPR050595">
    <property type="entry name" value="Bact_response_regulator"/>
</dbReference>
<dbReference type="SUPFAM" id="SSF52172">
    <property type="entry name" value="CheY-like"/>
    <property type="match status" value="2"/>
</dbReference>
<dbReference type="OrthoDB" id="9802066at2"/>
<feature type="modified residue" description="4-aspartylphosphate" evidence="2">
    <location>
        <position position="57"/>
    </location>
</feature>
<comment type="caution">
    <text evidence="2">Lacks conserved residue(s) required for the propagation of feature annotation.</text>
</comment>
<reference evidence="4 5" key="1">
    <citation type="submission" date="2019-03" db="EMBL/GenBank/DDBJ databases">
        <title>Genomic Encyclopedia of Type Strains, Phase IV (KMG-IV): sequencing the most valuable type-strain genomes for metagenomic binning, comparative biology and taxonomic classification.</title>
        <authorList>
            <person name="Goeker M."/>
        </authorList>
    </citation>
    <scope>NUCLEOTIDE SEQUENCE [LARGE SCALE GENOMIC DNA]</scope>
    <source>
        <strain evidence="4 5">DSM 26377</strain>
    </source>
</reference>
<name>A0A4R7PCG3_9GAMM</name>
<dbReference type="SMART" id="SM00448">
    <property type="entry name" value="REC"/>
    <property type="match status" value="2"/>
</dbReference>
<dbReference type="InterPro" id="IPR011006">
    <property type="entry name" value="CheY-like_superfamily"/>
</dbReference>
<evidence type="ECO:0000256" key="1">
    <source>
        <dbReference type="ARBA" id="ARBA00022553"/>
    </source>
</evidence>
<keyword evidence="5" id="KW-1185">Reference proteome</keyword>
<dbReference type="CDD" id="cd17569">
    <property type="entry name" value="REC_HupR-like"/>
    <property type="match status" value="1"/>
</dbReference>
<dbReference type="AlphaFoldDB" id="A0A4R7PCG3"/>
<dbReference type="InterPro" id="IPR001789">
    <property type="entry name" value="Sig_transdc_resp-reg_receiver"/>
</dbReference>
<dbReference type="PROSITE" id="PS50110">
    <property type="entry name" value="RESPONSE_REGULATORY"/>
    <property type="match status" value="2"/>
</dbReference>
<dbReference type="Proteomes" id="UP000295341">
    <property type="component" value="Unassembled WGS sequence"/>
</dbReference>
<accession>A0A4R7PCG3</accession>
<gene>
    <name evidence="4" type="ORF">DFR24_1186</name>
</gene>
<dbReference type="PANTHER" id="PTHR44591:SF19">
    <property type="entry name" value="TWO-COMPONENT RESPONSE REGULATOR-RELATED"/>
    <property type="match status" value="1"/>
</dbReference>
<dbReference type="EMBL" id="SOBT01000008">
    <property type="protein sequence ID" value="TDU31804.1"/>
    <property type="molecule type" value="Genomic_DNA"/>
</dbReference>
<comment type="caution">
    <text evidence="4">The sequence shown here is derived from an EMBL/GenBank/DDBJ whole genome shotgun (WGS) entry which is preliminary data.</text>
</comment>
<organism evidence="4 5">
    <name type="scientific">Panacagrimonas perspica</name>
    <dbReference type="NCBI Taxonomy" id="381431"/>
    <lineage>
        <taxon>Bacteria</taxon>
        <taxon>Pseudomonadati</taxon>
        <taxon>Pseudomonadota</taxon>
        <taxon>Gammaproteobacteria</taxon>
        <taxon>Nevskiales</taxon>
        <taxon>Nevskiaceae</taxon>
        <taxon>Panacagrimonas</taxon>
    </lineage>
</organism>
<dbReference type="Pfam" id="PF00072">
    <property type="entry name" value="Response_reg"/>
    <property type="match status" value="1"/>
</dbReference>
<proteinExistence type="predicted"/>
<sequence>MTTAAAKPTLLLVDDEERILRSLAMMFRPHFRVLATTEPRLAIDCVRRERVDVIVSDQRMPQMLGAELLREIRAISPNTMRILLTGYSELDAVVASVNEGEIFRFVNKPWDVQDLRTSVQQASLIAEGLFAAHLNPHVPETSAAAILVIDADPSVTLAVRELAPPSRRIIGTTSIEAALEELARQEIGVIVSELQVGSQSVVPLLKLLKAQHPQVVTLVMTPFRDINVLVGLINQGQVFRFLPKPLRRNLLSTSLVAAMARHSAMVATPALRAAHQVESIKEASEVSMASRISAFMARLRGRISPGLEPGRA</sequence>